<evidence type="ECO:0000313" key="2">
    <source>
        <dbReference type="Proteomes" id="UP000248806"/>
    </source>
</evidence>
<protein>
    <submittedName>
        <fullName evidence="1">Uncharacterized protein</fullName>
    </submittedName>
</protein>
<evidence type="ECO:0000313" key="1">
    <source>
        <dbReference type="EMBL" id="PZW26053.1"/>
    </source>
</evidence>
<organism evidence="1 2">
    <name type="scientific">Thermosporothrix hazakensis</name>
    <dbReference type="NCBI Taxonomy" id="644383"/>
    <lineage>
        <taxon>Bacteria</taxon>
        <taxon>Bacillati</taxon>
        <taxon>Chloroflexota</taxon>
        <taxon>Ktedonobacteria</taxon>
        <taxon>Ktedonobacterales</taxon>
        <taxon>Thermosporotrichaceae</taxon>
        <taxon>Thermosporothrix</taxon>
    </lineage>
</organism>
<proteinExistence type="predicted"/>
<name>A0A326U2S8_THEHA</name>
<reference evidence="1 2" key="1">
    <citation type="submission" date="2018-06" db="EMBL/GenBank/DDBJ databases">
        <title>Genomic Encyclopedia of Archaeal and Bacterial Type Strains, Phase II (KMG-II): from individual species to whole genera.</title>
        <authorList>
            <person name="Goeker M."/>
        </authorList>
    </citation>
    <scope>NUCLEOTIDE SEQUENCE [LARGE SCALE GENOMIC DNA]</scope>
    <source>
        <strain evidence="1 2">ATCC BAA-1881</strain>
    </source>
</reference>
<gene>
    <name evidence="1" type="ORF">EI42_04012</name>
</gene>
<dbReference type="OrthoDB" id="9033521at2"/>
<comment type="caution">
    <text evidence="1">The sequence shown here is derived from an EMBL/GenBank/DDBJ whole genome shotgun (WGS) entry which is preliminary data.</text>
</comment>
<dbReference type="Proteomes" id="UP000248806">
    <property type="component" value="Unassembled WGS sequence"/>
</dbReference>
<dbReference type="AlphaFoldDB" id="A0A326U2S8"/>
<sequence>MRESMPLEIIIAGRHLEEIQRRSNLSRLAALQLGVSDHPVTCVPLDLLQQEQIQQVLEETQPDIVLLTASLQRWVDVTSFFPVAVWTMAPLLPLYLPLAHNLMQAVKRQKKAMLVLNPMYPDVVHPVLNTIGLAPTAGVGELANNLPALRLVCAQELGVEYERLELRLIMARAVSYALSRRPLNNAPYHISVLVDGIDVTDQLNLEAVFKTFPAAYPRPRGTAGLPMTAASALVTIRALLSPVPQLVHVPGPQGLPGGYPVFLSRNELSLALPASLSLEEALRINEAGLQLDGIRQVTEDGTVIFTDEAREMCQRLYGEDYSSLRLQDTEKWAWKLRPAH</sequence>
<keyword evidence="2" id="KW-1185">Reference proteome</keyword>
<dbReference type="EMBL" id="QKUF01000016">
    <property type="protein sequence ID" value="PZW26053.1"/>
    <property type="molecule type" value="Genomic_DNA"/>
</dbReference>
<accession>A0A326U2S8</accession>
<dbReference type="RefSeq" id="WP_137686430.1">
    <property type="nucleotide sequence ID" value="NZ_BIFX01000003.1"/>
</dbReference>